<dbReference type="RefSeq" id="WP_260071580.1">
    <property type="nucleotide sequence ID" value="NZ_CBCSKM010000003.1"/>
</dbReference>
<comment type="caution">
    <text evidence="2">The sequence shown here is derived from an EMBL/GenBank/DDBJ whole genome shotgun (WGS) entry which is preliminary data.</text>
</comment>
<keyword evidence="3" id="KW-1185">Reference proteome</keyword>
<evidence type="ECO:0000313" key="3">
    <source>
        <dbReference type="Proteomes" id="UP001292216"/>
    </source>
</evidence>
<evidence type="ECO:0000259" key="1">
    <source>
        <dbReference type="Pfam" id="PF22882"/>
    </source>
</evidence>
<feature type="domain" description="GT-D fold-like" evidence="1">
    <location>
        <begin position="6"/>
        <end position="230"/>
    </location>
</feature>
<dbReference type="EMBL" id="JAYERP010000001">
    <property type="protein sequence ID" value="MEA3569705.1"/>
    <property type="molecule type" value="Genomic_DNA"/>
</dbReference>
<dbReference type="Pfam" id="PF22882">
    <property type="entry name" value="GT-D-like"/>
    <property type="match status" value="1"/>
</dbReference>
<reference evidence="2 3" key="1">
    <citation type="submission" date="2023-12" db="EMBL/GenBank/DDBJ databases">
        <title>Whole genome sequencing of Paenibacillus phoenicis isolated from the Phoenix Mars Lander spacecraft assembly facility.</title>
        <authorList>
            <person name="Garcia A."/>
            <person name="Venkateswaran K."/>
        </authorList>
    </citation>
    <scope>NUCLEOTIDE SEQUENCE [LARGE SCALE GENOMIC DNA]</scope>
    <source>
        <strain evidence="2 3">3PO2SA</strain>
    </source>
</reference>
<gene>
    <name evidence="2" type="ORF">U9M73_06795</name>
</gene>
<dbReference type="InterPro" id="IPR055171">
    <property type="entry name" value="GT-D-like"/>
</dbReference>
<name>A0ABU5PII1_9BACL</name>
<proteinExistence type="predicted"/>
<dbReference type="NCBIfam" id="NF040628">
    <property type="entry name" value="GT-D_rel"/>
    <property type="match status" value="1"/>
</dbReference>
<dbReference type="Proteomes" id="UP001292216">
    <property type="component" value="Unassembled WGS sequence"/>
</dbReference>
<protein>
    <submittedName>
        <fullName evidence="2">GT-D fold domain-containing glycosyltransferase</fullName>
    </submittedName>
</protein>
<accession>A0ABU5PII1</accession>
<organism evidence="2 3">
    <name type="scientific">Paenibacillus phoenicis</name>
    <dbReference type="NCBI Taxonomy" id="554117"/>
    <lineage>
        <taxon>Bacteria</taxon>
        <taxon>Bacillati</taxon>
        <taxon>Bacillota</taxon>
        <taxon>Bacilli</taxon>
        <taxon>Bacillales</taxon>
        <taxon>Paenibacillaceae</taxon>
        <taxon>Paenibacillus</taxon>
    </lineage>
</organism>
<evidence type="ECO:0000313" key="2">
    <source>
        <dbReference type="EMBL" id="MEA3569705.1"/>
    </source>
</evidence>
<sequence length="236" mass="26633">MQQIYLEAQDLLKRIRDAIEKQKPFSLVRIGDGENLVMSQHHVWPMSKVLQERWAIKANRGEKGLTLPNLPLRNAVISSVKKATVVGILPAGDNTINAPDYLKRPLTDKVFSYYKIQPPVICHAGVNRELAKMEEFWSLLSGLRIMVITREAAKIKERLKKEPYNQKIVHALPFDQWPEYRNTIKWITAHKDSFDVALISCGVSAVVLAQQIASITGKVALDFGKASNIILNGRPN</sequence>
<dbReference type="InterPro" id="IPR049785">
    <property type="entry name" value="GT-D-like_firm"/>
</dbReference>